<dbReference type="OrthoDB" id="793353at2"/>
<proteinExistence type="predicted"/>
<dbReference type="KEGG" id="mbah:HYN46_12280"/>
<dbReference type="Pfam" id="PF14539">
    <property type="entry name" value="DUF4442"/>
    <property type="match status" value="1"/>
</dbReference>
<dbReference type="CDD" id="cd03443">
    <property type="entry name" value="PaaI_thioesterase"/>
    <property type="match status" value="1"/>
</dbReference>
<dbReference type="SUPFAM" id="SSF54637">
    <property type="entry name" value="Thioesterase/thiol ester dehydrase-isomerase"/>
    <property type="match status" value="1"/>
</dbReference>
<keyword evidence="2" id="KW-1185">Reference proteome</keyword>
<reference evidence="1 2" key="1">
    <citation type="submission" date="2018-07" db="EMBL/GenBank/DDBJ databases">
        <title>Genome sequencing of Moraxellaceae gen. HYN0046.</title>
        <authorList>
            <person name="Kim M."/>
            <person name="Yi H."/>
        </authorList>
    </citation>
    <scope>NUCLEOTIDE SEQUENCE [LARGE SCALE GENOMIC DNA]</scope>
    <source>
        <strain evidence="1 2">HYN0046</strain>
    </source>
</reference>
<sequence length="166" mass="18001">MMSKNLIATIVNGTKLLPASVRVRVLSTAFGKAVPMVGTAGIRYELVTPEKVICTIKNRRPMQNHIHGVHAVAMALVAETATGFVTSMNLPDGEKLVLIKSMKLEYKKVAKGDITAVATLTQTQRELIATTPKGEVTVSCIITDETGQSPVECEMIWVWVPKKRAA</sequence>
<dbReference type="InterPro" id="IPR027961">
    <property type="entry name" value="DUF4442"/>
</dbReference>
<name>A0A345P8D4_9GAMM</name>
<gene>
    <name evidence="1" type="ORF">HYN46_12280</name>
</gene>
<evidence type="ECO:0000313" key="1">
    <source>
        <dbReference type="EMBL" id="AXI03543.1"/>
    </source>
</evidence>
<dbReference type="Proteomes" id="UP000253940">
    <property type="component" value="Chromosome"/>
</dbReference>
<dbReference type="InterPro" id="IPR029069">
    <property type="entry name" value="HotDog_dom_sf"/>
</dbReference>
<evidence type="ECO:0000313" key="2">
    <source>
        <dbReference type="Proteomes" id="UP000253940"/>
    </source>
</evidence>
<protein>
    <submittedName>
        <fullName evidence="1">DUF4442 domain-containing protein</fullName>
    </submittedName>
</protein>
<dbReference type="Gene3D" id="3.10.129.10">
    <property type="entry name" value="Hotdog Thioesterase"/>
    <property type="match status" value="1"/>
</dbReference>
<accession>A0A345P8D4</accession>
<dbReference type="EMBL" id="CP031222">
    <property type="protein sequence ID" value="AXI03543.1"/>
    <property type="molecule type" value="Genomic_DNA"/>
</dbReference>
<organism evidence="1 2">
    <name type="scientific">Aquirhabdus parva</name>
    <dbReference type="NCBI Taxonomy" id="2283318"/>
    <lineage>
        <taxon>Bacteria</taxon>
        <taxon>Pseudomonadati</taxon>
        <taxon>Pseudomonadota</taxon>
        <taxon>Gammaproteobacteria</taxon>
        <taxon>Moraxellales</taxon>
        <taxon>Moraxellaceae</taxon>
        <taxon>Aquirhabdus</taxon>
    </lineage>
</organism>
<dbReference type="AlphaFoldDB" id="A0A345P8D4"/>